<protein>
    <submittedName>
        <fullName evidence="3">Uncharacterized protein</fullName>
    </submittedName>
</protein>
<feature type="chain" id="PRO_5034142313" evidence="2">
    <location>
        <begin position="23"/>
        <end position="258"/>
    </location>
</feature>
<keyword evidence="4" id="KW-1185">Reference proteome</keyword>
<feature type="signal peptide" evidence="2">
    <location>
        <begin position="1"/>
        <end position="22"/>
    </location>
</feature>
<organism evidence="3 4">
    <name type="scientific">Imshaugia aleurites</name>
    <dbReference type="NCBI Taxonomy" id="172621"/>
    <lineage>
        <taxon>Eukaryota</taxon>
        <taxon>Fungi</taxon>
        <taxon>Dikarya</taxon>
        <taxon>Ascomycota</taxon>
        <taxon>Pezizomycotina</taxon>
        <taxon>Lecanoromycetes</taxon>
        <taxon>OSLEUM clade</taxon>
        <taxon>Lecanoromycetidae</taxon>
        <taxon>Lecanorales</taxon>
        <taxon>Lecanorineae</taxon>
        <taxon>Parmeliaceae</taxon>
        <taxon>Imshaugia</taxon>
    </lineage>
</organism>
<gene>
    <name evidence="3" type="ORF">IMSHALPRED_000685</name>
</gene>
<sequence length="258" mass="27530">MAFLRNFLQILALAMFASLGLAEQFIDSEITGYEFLSKYQSGFASSSNTLYTGAQGSEHSASFNDPGDCATNIDEYPINTLIYVVTSSPQLLQPISPPLTQQQGLQKYFSVQDSCGNCSTQSQPHFDVWMGVPSYSNSAQLTQCADGITVVDPTATVIIDPDDGYFVDTTPLMSGTGVCDTDADYSRTQPVLATGGTTEREDSEGPTTFSTVVSSATPSASAQSGGNGCTWTGHCQGDPCRDYNDCFNPYSCVNNVCT</sequence>
<reference evidence="3" key="1">
    <citation type="submission" date="2021-03" db="EMBL/GenBank/DDBJ databases">
        <authorList>
            <person name="Tagirdzhanova G."/>
        </authorList>
    </citation>
    <scope>NUCLEOTIDE SEQUENCE</scope>
</reference>
<keyword evidence="2" id="KW-0732">Signal</keyword>
<accession>A0A8H3IS06</accession>
<proteinExistence type="predicted"/>
<dbReference type="Proteomes" id="UP000664534">
    <property type="component" value="Unassembled WGS sequence"/>
</dbReference>
<dbReference type="AlphaFoldDB" id="A0A8H3IS06"/>
<evidence type="ECO:0000256" key="2">
    <source>
        <dbReference type="SAM" id="SignalP"/>
    </source>
</evidence>
<feature type="region of interest" description="Disordered" evidence="1">
    <location>
        <begin position="191"/>
        <end position="212"/>
    </location>
</feature>
<name>A0A8H3IS06_9LECA</name>
<evidence type="ECO:0000256" key="1">
    <source>
        <dbReference type="SAM" id="MobiDB-lite"/>
    </source>
</evidence>
<evidence type="ECO:0000313" key="4">
    <source>
        <dbReference type="Proteomes" id="UP000664534"/>
    </source>
</evidence>
<comment type="caution">
    <text evidence="3">The sequence shown here is derived from an EMBL/GenBank/DDBJ whole genome shotgun (WGS) entry which is preliminary data.</text>
</comment>
<dbReference type="EMBL" id="CAJPDT010000106">
    <property type="protein sequence ID" value="CAF9938152.1"/>
    <property type="molecule type" value="Genomic_DNA"/>
</dbReference>
<evidence type="ECO:0000313" key="3">
    <source>
        <dbReference type="EMBL" id="CAF9938152.1"/>
    </source>
</evidence>